<dbReference type="AlphaFoldDB" id="A0A9P4NRN8"/>
<evidence type="ECO:0000313" key="1">
    <source>
        <dbReference type="EMBL" id="KAF2430064.1"/>
    </source>
</evidence>
<organism evidence="1 2">
    <name type="scientific">Tothia fuscella</name>
    <dbReference type="NCBI Taxonomy" id="1048955"/>
    <lineage>
        <taxon>Eukaryota</taxon>
        <taxon>Fungi</taxon>
        <taxon>Dikarya</taxon>
        <taxon>Ascomycota</taxon>
        <taxon>Pezizomycotina</taxon>
        <taxon>Dothideomycetes</taxon>
        <taxon>Pleosporomycetidae</taxon>
        <taxon>Venturiales</taxon>
        <taxon>Cylindrosympodiaceae</taxon>
        <taxon>Tothia</taxon>
    </lineage>
</organism>
<sequence>MFIWRTRLAQLQNRLCMLISRCDNPDLRRHALREVEQRLAKWREDMPVEWRPGQDLICGSGSSLMTALLHLSYFSVARTLYWSFMVCGAAQESKPHKIQTVRQAFDPGREFLLCLGSSRAFVRTLNSVMVDVGERRLFYYLVCFFTEIYRFRVF</sequence>
<dbReference type="OrthoDB" id="39175at2759"/>
<proteinExistence type="predicted"/>
<reference evidence="1" key="1">
    <citation type="journal article" date="2020" name="Stud. Mycol.">
        <title>101 Dothideomycetes genomes: a test case for predicting lifestyles and emergence of pathogens.</title>
        <authorList>
            <person name="Haridas S."/>
            <person name="Albert R."/>
            <person name="Binder M."/>
            <person name="Bloem J."/>
            <person name="Labutti K."/>
            <person name="Salamov A."/>
            <person name="Andreopoulos B."/>
            <person name="Baker S."/>
            <person name="Barry K."/>
            <person name="Bills G."/>
            <person name="Bluhm B."/>
            <person name="Cannon C."/>
            <person name="Castanera R."/>
            <person name="Culley D."/>
            <person name="Daum C."/>
            <person name="Ezra D."/>
            <person name="Gonzalez J."/>
            <person name="Henrissat B."/>
            <person name="Kuo A."/>
            <person name="Liang C."/>
            <person name="Lipzen A."/>
            <person name="Lutzoni F."/>
            <person name="Magnuson J."/>
            <person name="Mondo S."/>
            <person name="Nolan M."/>
            <person name="Ohm R."/>
            <person name="Pangilinan J."/>
            <person name="Park H.-J."/>
            <person name="Ramirez L."/>
            <person name="Alfaro M."/>
            <person name="Sun H."/>
            <person name="Tritt A."/>
            <person name="Yoshinaga Y."/>
            <person name="Zwiers L.-H."/>
            <person name="Turgeon B."/>
            <person name="Goodwin S."/>
            <person name="Spatafora J."/>
            <person name="Crous P."/>
            <person name="Grigoriev I."/>
        </authorList>
    </citation>
    <scope>NUCLEOTIDE SEQUENCE</scope>
    <source>
        <strain evidence="1">CBS 130266</strain>
    </source>
</reference>
<dbReference type="CDD" id="cd12148">
    <property type="entry name" value="fungal_TF_MHR"/>
    <property type="match status" value="1"/>
</dbReference>
<gene>
    <name evidence="1" type="ORF">EJ08DRAFT_260308</name>
</gene>
<comment type="caution">
    <text evidence="1">The sequence shown here is derived from an EMBL/GenBank/DDBJ whole genome shotgun (WGS) entry which is preliminary data.</text>
</comment>
<name>A0A9P4NRN8_9PEZI</name>
<keyword evidence="2" id="KW-1185">Reference proteome</keyword>
<dbReference type="Proteomes" id="UP000800235">
    <property type="component" value="Unassembled WGS sequence"/>
</dbReference>
<evidence type="ECO:0000313" key="2">
    <source>
        <dbReference type="Proteomes" id="UP000800235"/>
    </source>
</evidence>
<protein>
    <submittedName>
        <fullName evidence="1">Uncharacterized protein</fullName>
    </submittedName>
</protein>
<dbReference type="EMBL" id="MU007042">
    <property type="protein sequence ID" value="KAF2430064.1"/>
    <property type="molecule type" value="Genomic_DNA"/>
</dbReference>
<accession>A0A9P4NRN8</accession>